<dbReference type="InterPro" id="IPR018957">
    <property type="entry name" value="Znf_C3HC4_RING-type"/>
</dbReference>
<evidence type="ECO:0000256" key="1">
    <source>
        <dbReference type="ARBA" id="ARBA00022723"/>
    </source>
</evidence>
<evidence type="ECO:0000259" key="5">
    <source>
        <dbReference type="PROSITE" id="PS50089"/>
    </source>
</evidence>
<reference evidence="6" key="2">
    <citation type="submission" date="2025-09" db="UniProtKB">
        <authorList>
            <consortium name="Ensembl"/>
        </authorList>
    </citation>
    <scope>IDENTIFICATION</scope>
</reference>
<proteinExistence type="predicted"/>
<evidence type="ECO:0000256" key="2">
    <source>
        <dbReference type="ARBA" id="ARBA00022771"/>
    </source>
</evidence>
<dbReference type="PROSITE" id="PS50089">
    <property type="entry name" value="ZF_RING_2"/>
    <property type="match status" value="1"/>
</dbReference>
<keyword evidence="7" id="KW-1185">Reference proteome</keyword>
<keyword evidence="1" id="KW-0479">Metal-binding</keyword>
<organism evidence="6 7">
    <name type="scientific">Cyanistes caeruleus</name>
    <name type="common">Eurasian blue tit</name>
    <name type="synonym">Parus caeruleus</name>
    <dbReference type="NCBI Taxonomy" id="156563"/>
    <lineage>
        <taxon>Eukaryota</taxon>
        <taxon>Metazoa</taxon>
        <taxon>Chordata</taxon>
        <taxon>Craniata</taxon>
        <taxon>Vertebrata</taxon>
        <taxon>Euteleostomi</taxon>
        <taxon>Archelosauria</taxon>
        <taxon>Archosauria</taxon>
        <taxon>Dinosauria</taxon>
        <taxon>Saurischia</taxon>
        <taxon>Theropoda</taxon>
        <taxon>Coelurosauria</taxon>
        <taxon>Aves</taxon>
        <taxon>Neognathae</taxon>
        <taxon>Neoaves</taxon>
        <taxon>Telluraves</taxon>
        <taxon>Australaves</taxon>
        <taxon>Passeriformes</taxon>
        <taxon>Paridae</taxon>
        <taxon>Cyanistes</taxon>
    </lineage>
</organism>
<evidence type="ECO:0000256" key="4">
    <source>
        <dbReference type="PROSITE-ProRule" id="PRU00175"/>
    </source>
</evidence>
<dbReference type="InterPro" id="IPR017907">
    <property type="entry name" value="Znf_RING_CS"/>
</dbReference>
<dbReference type="InterPro" id="IPR013083">
    <property type="entry name" value="Znf_RING/FYVE/PHD"/>
</dbReference>
<dbReference type="Ensembl" id="ENSCCET00000015076.1">
    <property type="protein sequence ID" value="ENSCCEP00000009535.1"/>
    <property type="gene ID" value="ENSCCEG00000009656.1"/>
</dbReference>
<sequence length="67" mass="7849">MGSLPNEHPIIWNTLGEWNCPICRDARDDLAYVVPCLHQFCLACIMRWAEMQRVNGKHAAFTDWKFQ</sequence>
<evidence type="ECO:0000256" key="3">
    <source>
        <dbReference type="ARBA" id="ARBA00022833"/>
    </source>
</evidence>
<dbReference type="PROSITE" id="PS00518">
    <property type="entry name" value="ZF_RING_1"/>
    <property type="match status" value="1"/>
</dbReference>
<dbReference type="InterPro" id="IPR001841">
    <property type="entry name" value="Znf_RING"/>
</dbReference>
<dbReference type="Pfam" id="PF00097">
    <property type="entry name" value="zf-C3HC4"/>
    <property type="match status" value="1"/>
</dbReference>
<dbReference type="GO" id="GO:0008270">
    <property type="term" value="F:zinc ion binding"/>
    <property type="evidence" value="ECO:0007669"/>
    <property type="project" value="UniProtKB-KW"/>
</dbReference>
<evidence type="ECO:0000313" key="6">
    <source>
        <dbReference type="Ensembl" id="ENSCCEP00000009535.1"/>
    </source>
</evidence>
<evidence type="ECO:0000313" key="7">
    <source>
        <dbReference type="Proteomes" id="UP000694410"/>
    </source>
</evidence>
<keyword evidence="3" id="KW-0862">Zinc</keyword>
<name>A0A8C0UIF4_CYACU</name>
<protein>
    <recommendedName>
        <fullName evidence="5">RING-type domain-containing protein</fullName>
    </recommendedName>
</protein>
<dbReference type="Proteomes" id="UP000694410">
    <property type="component" value="Unplaced"/>
</dbReference>
<dbReference type="SUPFAM" id="SSF57850">
    <property type="entry name" value="RING/U-box"/>
    <property type="match status" value="1"/>
</dbReference>
<accession>A0A8C0UIF4</accession>
<feature type="domain" description="RING-type" evidence="5">
    <location>
        <begin position="20"/>
        <end position="48"/>
    </location>
</feature>
<dbReference type="Gene3D" id="3.30.40.10">
    <property type="entry name" value="Zinc/RING finger domain, C3HC4 (zinc finger)"/>
    <property type="match status" value="1"/>
</dbReference>
<keyword evidence="2 4" id="KW-0863">Zinc-finger</keyword>
<reference evidence="6" key="1">
    <citation type="submission" date="2025-08" db="UniProtKB">
        <authorList>
            <consortium name="Ensembl"/>
        </authorList>
    </citation>
    <scope>IDENTIFICATION</scope>
</reference>
<dbReference type="AlphaFoldDB" id="A0A8C0UIF4"/>